<feature type="binding site" evidence="6">
    <location>
        <position position="107"/>
    </location>
    <ligand>
        <name>(6R)-10-formyltetrahydrofolate</name>
        <dbReference type="ChEBI" id="CHEBI:195366"/>
    </ligand>
</feature>
<dbReference type="Gene3D" id="3.40.50.170">
    <property type="entry name" value="Formyl transferase, N-terminal domain"/>
    <property type="match status" value="1"/>
</dbReference>
<dbReference type="InterPro" id="IPR001555">
    <property type="entry name" value="GART_AS"/>
</dbReference>
<evidence type="ECO:0000313" key="8">
    <source>
        <dbReference type="EMBL" id="QEC47008.1"/>
    </source>
</evidence>
<dbReference type="InterPro" id="IPR036477">
    <property type="entry name" value="Formyl_transf_N_sf"/>
</dbReference>
<dbReference type="PROSITE" id="PS00373">
    <property type="entry name" value="GART"/>
    <property type="match status" value="1"/>
</dbReference>
<feature type="binding site" evidence="6">
    <location>
        <begin position="15"/>
        <end position="17"/>
    </location>
    <ligand>
        <name>N(1)-(5-phospho-beta-D-ribosyl)glycinamide</name>
        <dbReference type="ChEBI" id="CHEBI:143788"/>
    </ligand>
</feature>
<evidence type="ECO:0000313" key="9">
    <source>
        <dbReference type="Proteomes" id="UP000321805"/>
    </source>
</evidence>
<evidence type="ECO:0000256" key="5">
    <source>
        <dbReference type="ARBA" id="ARBA00047664"/>
    </source>
</evidence>
<gene>
    <name evidence="6" type="primary">purN</name>
    <name evidence="8" type="ORF">FSW04_04995</name>
</gene>
<accession>A0A5B8U216</accession>
<dbReference type="InterPro" id="IPR002376">
    <property type="entry name" value="Formyl_transf_N"/>
</dbReference>
<comment type="catalytic activity">
    <reaction evidence="5 6">
        <text>N(1)-(5-phospho-beta-D-ribosyl)glycinamide + (6R)-10-formyltetrahydrofolate = N(2)-formyl-N(1)-(5-phospho-beta-D-ribosyl)glycinamide + (6S)-5,6,7,8-tetrahydrofolate + H(+)</text>
        <dbReference type="Rhea" id="RHEA:15053"/>
        <dbReference type="ChEBI" id="CHEBI:15378"/>
        <dbReference type="ChEBI" id="CHEBI:57453"/>
        <dbReference type="ChEBI" id="CHEBI:143788"/>
        <dbReference type="ChEBI" id="CHEBI:147286"/>
        <dbReference type="ChEBI" id="CHEBI:195366"/>
        <dbReference type="EC" id="2.1.2.2"/>
    </reaction>
</comment>
<evidence type="ECO:0000256" key="2">
    <source>
        <dbReference type="ARBA" id="ARBA00022679"/>
    </source>
</evidence>
<dbReference type="AlphaFoldDB" id="A0A5B8U216"/>
<dbReference type="GO" id="GO:0005829">
    <property type="term" value="C:cytosol"/>
    <property type="evidence" value="ECO:0007669"/>
    <property type="project" value="TreeGrafter"/>
</dbReference>
<dbReference type="GO" id="GO:0006189">
    <property type="term" value="P:'de novo' IMP biosynthetic process"/>
    <property type="evidence" value="ECO:0007669"/>
    <property type="project" value="UniProtKB-UniRule"/>
</dbReference>
<evidence type="ECO:0000256" key="3">
    <source>
        <dbReference type="ARBA" id="ARBA00022755"/>
    </source>
</evidence>
<evidence type="ECO:0000256" key="6">
    <source>
        <dbReference type="HAMAP-Rule" id="MF_01930"/>
    </source>
</evidence>
<feature type="active site" description="Proton donor" evidence="6">
    <location>
        <position position="109"/>
    </location>
</feature>
<keyword evidence="2 6" id="KW-0808">Transferase</keyword>
<keyword evidence="9" id="KW-1185">Reference proteome</keyword>
<dbReference type="Proteomes" id="UP000321805">
    <property type="component" value="Chromosome"/>
</dbReference>
<dbReference type="GO" id="GO:0004644">
    <property type="term" value="F:phosphoribosylglycinamide formyltransferase activity"/>
    <property type="evidence" value="ECO:0007669"/>
    <property type="project" value="UniProtKB-UniRule"/>
</dbReference>
<dbReference type="KEGG" id="bsol:FSW04_04995"/>
<dbReference type="OrthoDB" id="9806170at2"/>
<dbReference type="UniPathway" id="UPA00074">
    <property type="reaction ID" value="UER00126"/>
</dbReference>
<feature type="domain" description="Formyl transferase N-terminal" evidence="7">
    <location>
        <begin position="6"/>
        <end position="182"/>
    </location>
</feature>
<sequence>MAAPLRVGVLASGAGTNLQALLDDPEVGPLVVAVASDRAVAGALERARRAGVPTAVFAREEHADRAARDAAMADWLHAQDVGLVVLAGYMALLEAPFIARFRDRIVNVHPSLLPAFPGIAAVQQAIDYGVKVFGVTVHLVDEGVDTGAILLQRAIELPPGADAAAALRALRPLEHTLLPQAVRLLAAGRVRRDPGHPRRLLVDA</sequence>
<comment type="caution">
    <text evidence="6">Lacks conserved residue(s) required for the propagation of feature annotation.</text>
</comment>
<evidence type="ECO:0000256" key="1">
    <source>
        <dbReference type="ARBA" id="ARBA00005054"/>
    </source>
</evidence>
<dbReference type="PANTHER" id="PTHR43369">
    <property type="entry name" value="PHOSPHORIBOSYLGLYCINAMIDE FORMYLTRANSFERASE"/>
    <property type="match status" value="1"/>
</dbReference>
<reference evidence="8 9" key="1">
    <citation type="journal article" date="2018" name="J. Microbiol.">
        <title>Baekduia soli gen. nov., sp. nov., a novel bacterium isolated from the soil of Baekdu Mountain and proposal of a novel family name, Baekduiaceae fam. nov.</title>
        <authorList>
            <person name="An D.S."/>
            <person name="Siddiqi M.Z."/>
            <person name="Kim K.H."/>
            <person name="Yu H.S."/>
            <person name="Im W.T."/>
        </authorList>
    </citation>
    <scope>NUCLEOTIDE SEQUENCE [LARGE SCALE GENOMIC DNA]</scope>
    <source>
        <strain evidence="8 9">BR7-21</strain>
    </source>
</reference>
<dbReference type="EC" id="2.1.2.2" evidence="6"/>
<dbReference type="HAMAP" id="MF_01930">
    <property type="entry name" value="PurN"/>
    <property type="match status" value="1"/>
</dbReference>
<proteinExistence type="inferred from homology"/>
<dbReference type="EMBL" id="CP042430">
    <property type="protein sequence ID" value="QEC47008.1"/>
    <property type="molecule type" value="Genomic_DNA"/>
</dbReference>
<dbReference type="PANTHER" id="PTHR43369:SF2">
    <property type="entry name" value="PHOSPHORIBOSYLGLYCINAMIDE FORMYLTRANSFERASE"/>
    <property type="match status" value="1"/>
</dbReference>
<evidence type="ECO:0000256" key="4">
    <source>
        <dbReference type="ARBA" id="ARBA00038440"/>
    </source>
</evidence>
<dbReference type="Pfam" id="PF00551">
    <property type="entry name" value="Formyl_trans_N"/>
    <property type="match status" value="1"/>
</dbReference>
<dbReference type="SUPFAM" id="SSF53328">
    <property type="entry name" value="Formyltransferase"/>
    <property type="match status" value="1"/>
</dbReference>
<organism evidence="8 9">
    <name type="scientific">Baekduia soli</name>
    <dbReference type="NCBI Taxonomy" id="496014"/>
    <lineage>
        <taxon>Bacteria</taxon>
        <taxon>Bacillati</taxon>
        <taxon>Actinomycetota</taxon>
        <taxon>Thermoleophilia</taxon>
        <taxon>Solirubrobacterales</taxon>
        <taxon>Baekduiaceae</taxon>
        <taxon>Baekduia</taxon>
    </lineage>
</organism>
<feature type="site" description="Raises pKa of active site His" evidence="6">
    <location>
        <position position="145"/>
    </location>
</feature>
<dbReference type="RefSeq" id="WP_146916891.1">
    <property type="nucleotide sequence ID" value="NZ_CP042430.1"/>
</dbReference>
<name>A0A5B8U216_9ACTN</name>
<comment type="pathway">
    <text evidence="1 6">Purine metabolism; IMP biosynthesis via de novo pathway; N(2)-formyl-N(1)-(5-phospho-D-ribosyl)glycinamide from N(1)-(5-phospho-D-ribosyl)glycinamide (10-formyl THF route): step 1/1.</text>
</comment>
<protein>
    <recommendedName>
        <fullName evidence="6">Phosphoribosylglycinamide formyltransferase</fullName>
        <ecNumber evidence="6">2.1.2.2</ecNumber>
    </recommendedName>
    <alternativeName>
        <fullName evidence="6">5'-phosphoribosylglycinamide transformylase</fullName>
    </alternativeName>
    <alternativeName>
        <fullName evidence="6">GAR transformylase</fullName>
        <shortName evidence="6">GART</shortName>
    </alternativeName>
</protein>
<comment type="function">
    <text evidence="6">Catalyzes the transfer of a formyl group from 10-formyltetrahydrofolate to 5-phospho-ribosyl-glycinamide (GAR), producing 5-phospho-ribosyl-N-formylglycinamide (FGAR) and tetrahydrofolate.</text>
</comment>
<keyword evidence="3 6" id="KW-0658">Purine biosynthesis</keyword>
<feature type="binding site" evidence="6">
    <location>
        <position position="59"/>
    </location>
    <ligand>
        <name>(6R)-10-formyltetrahydrofolate</name>
        <dbReference type="ChEBI" id="CHEBI:195366"/>
    </ligand>
</feature>
<evidence type="ECO:0000259" key="7">
    <source>
        <dbReference type="Pfam" id="PF00551"/>
    </source>
</evidence>
<dbReference type="NCBIfam" id="TIGR00639">
    <property type="entry name" value="PurN"/>
    <property type="match status" value="1"/>
</dbReference>
<comment type="similarity">
    <text evidence="4 6">Belongs to the GART family.</text>
</comment>
<dbReference type="InterPro" id="IPR004607">
    <property type="entry name" value="GART"/>
</dbReference>
<dbReference type="CDD" id="cd08645">
    <property type="entry name" value="FMT_core_GART"/>
    <property type="match status" value="1"/>
</dbReference>